<evidence type="ECO:0000256" key="1">
    <source>
        <dbReference type="SAM" id="MobiDB-lite"/>
    </source>
</evidence>
<sequence>MKAKKRTQKKRSNRLKGKPLPEDSLSDDKNIITEDDLFPFGDDTENDIIDTDEMEDFNYRPDDEDDSEW</sequence>
<reference evidence="2" key="1">
    <citation type="journal article" date="2020" name="mSystems">
        <title>Genome- and Community-Level Interaction Insights into Carbon Utilization and Element Cycling Functions of Hydrothermarchaeota in Hydrothermal Sediment.</title>
        <authorList>
            <person name="Zhou Z."/>
            <person name="Liu Y."/>
            <person name="Xu W."/>
            <person name="Pan J."/>
            <person name="Luo Z.H."/>
            <person name="Li M."/>
        </authorList>
    </citation>
    <scope>NUCLEOTIDE SEQUENCE [LARGE SCALE GENOMIC DNA]</scope>
    <source>
        <strain evidence="2">SpSt-914</strain>
    </source>
</reference>
<gene>
    <name evidence="2" type="ORF">ENX16_00485</name>
</gene>
<comment type="caution">
    <text evidence="2">The sequence shown here is derived from an EMBL/GenBank/DDBJ whole genome shotgun (WGS) entry which is preliminary data.</text>
</comment>
<accession>A0A7V3PSF7</accession>
<proteinExistence type="predicted"/>
<feature type="compositionally biased region" description="Basic residues" evidence="1">
    <location>
        <begin position="1"/>
        <end position="17"/>
    </location>
</feature>
<name>A0A7V3PSF7_UNCW3</name>
<evidence type="ECO:0000313" key="2">
    <source>
        <dbReference type="EMBL" id="HGD12553.1"/>
    </source>
</evidence>
<dbReference type="AlphaFoldDB" id="A0A7V3PSF7"/>
<organism evidence="2">
    <name type="scientific">candidate division WOR-3 bacterium</name>
    <dbReference type="NCBI Taxonomy" id="2052148"/>
    <lineage>
        <taxon>Bacteria</taxon>
        <taxon>Bacteria division WOR-3</taxon>
    </lineage>
</organism>
<feature type="region of interest" description="Disordered" evidence="1">
    <location>
        <begin position="1"/>
        <end position="69"/>
    </location>
</feature>
<dbReference type="EMBL" id="DTMZ01000004">
    <property type="protein sequence ID" value="HGD12553.1"/>
    <property type="molecule type" value="Genomic_DNA"/>
</dbReference>
<feature type="compositionally biased region" description="Acidic residues" evidence="1">
    <location>
        <begin position="33"/>
        <end position="69"/>
    </location>
</feature>
<protein>
    <submittedName>
        <fullName evidence="2">Uncharacterized protein</fullName>
    </submittedName>
</protein>